<evidence type="ECO:0000313" key="3">
    <source>
        <dbReference type="Proteomes" id="UP000516028"/>
    </source>
</evidence>
<gene>
    <name evidence="2" type="ORF">H9K75_16405</name>
</gene>
<dbReference type="SUPFAM" id="SSF54593">
    <property type="entry name" value="Glyoxalase/Bleomycin resistance protein/Dihydroxybiphenyl dioxygenase"/>
    <property type="match status" value="1"/>
</dbReference>
<reference evidence="2 3" key="1">
    <citation type="submission" date="2020-08" db="EMBL/GenBank/DDBJ databases">
        <title>Genome sequence of Diaphorobacter aerolatus KACC 16536T.</title>
        <authorList>
            <person name="Hyun D.-W."/>
            <person name="Bae J.-W."/>
        </authorList>
    </citation>
    <scope>NUCLEOTIDE SEQUENCE [LARGE SCALE GENOMIC DNA]</scope>
    <source>
        <strain evidence="2 3">KACC 16536</strain>
    </source>
</reference>
<dbReference type="PANTHER" id="PTHR35908">
    <property type="entry name" value="HYPOTHETICAL FUSION PROTEIN"/>
    <property type="match status" value="1"/>
</dbReference>
<dbReference type="InterPro" id="IPR029068">
    <property type="entry name" value="Glyas_Bleomycin-R_OHBP_Dase"/>
</dbReference>
<evidence type="ECO:0000313" key="2">
    <source>
        <dbReference type="EMBL" id="QNP47746.1"/>
    </source>
</evidence>
<organism evidence="2 3">
    <name type="scientific">Diaphorobacter aerolatus</name>
    <dbReference type="NCBI Taxonomy" id="1288495"/>
    <lineage>
        <taxon>Bacteria</taxon>
        <taxon>Pseudomonadati</taxon>
        <taxon>Pseudomonadota</taxon>
        <taxon>Betaproteobacteria</taxon>
        <taxon>Burkholderiales</taxon>
        <taxon>Comamonadaceae</taxon>
        <taxon>Diaphorobacter</taxon>
    </lineage>
</organism>
<sequence>MHKSKLGNIVIDCQSIDLLAAARFWSAALGYPLPNTLLADAASGYIQLITPPGDTPVAVQRVIAPSSAHLDIEADSLPDEVARLEKLGASVVDTRAEHIVLQAPTGHRFCVAAHASMQNFASVANVWQ</sequence>
<protein>
    <submittedName>
        <fullName evidence="2">VOC family protein</fullName>
    </submittedName>
</protein>
<dbReference type="PANTHER" id="PTHR35908:SF1">
    <property type="entry name" value="CONSERVED PROTEIN"/>
    <property type="match status" value="1"/>
</dbReference>
<name>A0A7H0GHI0_9BURK</name>
<dbReference type="RefSeq" id="WP_187723426.1">
    <property type="nucleotide sequence ID" value="NZ_CP060783.1"/>
</dbReference>
<dbReference type="Pfam" id="PF18029">
    <property type="entry name" value="Glyoxalase_6"/>
    <property type="match status" value="1"/>
</dbReference>
<evidence type="ECO:0000259" key="1">
    <source>
        <dbReference type="Pfam" id="PF18029"/>
    </source>
</evidence>
<proteinExistence type="predicted"/>
<feature type="domain" description="Glyoxalase-like" evidence="1">
    <location>
        <begin position="9"/>
        <end position="111"/>
    </location>
</feature>
<accession>A0A7H0GHI0</accession>
<dbReference type="Gene3D" id="3.10.180.10">
    <property type="entry name" value="2,3-Dihydroxybiphenyl 1,2-Dioxygenase, domain 1"/>
    <property type="match status" value="1"/>
</dbReference>
<dbReference type="CDD" id="cd06587">
    <property type="entry name" value="VOC"/>
    <property type="match status" value="1"/>
</dbReference>
<dbReference type="Proteomes" id="UP000516028">
    <property type="component" value="Chromosome"/>
</dbReference>
<dbReference type="AlphaFoldDB" id="A0A7H0GHI0"/>
<dbReference type="EMBL" id="CP060783">
    <property type="protein sequence ID" value="QNP47746.1"/>
    <property type="molecule type" value="Genomic_DNA"/>
</dbReference>
<dbReference type="KEGG" id="daer:H9K75_16405"/>
<keyword evidence="3" id="KW-1185">Reference proteome</keyword>
<dbReference type="InterPro" id="IPR041581">
    <property type="entry name" value="Glyoxalase_6"/>
</dbReference>